<accession>A0A0H5LZ52</accession>
<protein>
    <submittedName>
        <fullName evidence="1">Uncharacterized protein</fullName>
    </submittedName>
</protein>
<evidence type="ECO:0000313" key="1">
    <source>
        <dbReference type="EMBL" id="CRY56473.1"/>
    </source>
</evidence>
<dbReference type="InterPro" id="IPR017853">
    <property type="entry name" value="GH"/>
</dbReference>
<evidence type="ECO:0000313" key="2">
    <source>
        <dbReference type="Proteomes" id="UP000043316"/>
    </source>
</evidence>
<organism evidence="1 2">
    <name type="scientific">Yersinia intermedia</name>
    <dbReference type="NCBI Taxonomy" id="631"/>
    <lineage>
        <taxon>Bacteria</taxon>
        <taxon>Pseudomonadati</taxon>
        <taxon>Pseudomonadota</taxon>
        <taxon>Gammaproteobacteria</taxon>
        <taxon>Enterobacterales</taxon>
        <taxon>Yersiniaceae</taxon>
        <taxon>Yersinia</taxon>
    </lineage>
</organism>
<name>A0A0H5LZ52_YERIN</name>
<dbReference type="Proteomes" id="UP000043316">
    <property type="component" value="Unassembled WGS sequence"/>
</dbReference>
<dbReference type="AlphaFoldDB" id="A0A0H5LZ52"/>
<reference evidence="2" key="1">
    <citation type="submission" date="2015-03" db="EMBL/GenBank/DDBJ databases">
        <authorList>
            <consortium name="Pathogen Informatics"/>
        </authorList>
    </citation>
    <scope>NUCLEOTIDE SEQUENCE [LARGE SCALE GENOMIC DNA]</scope>
    <source>
        <strain evidence="2">R148</strain>
    </source>
</reference>
<sequence length="535" mass="62304">MGSSTPLLFIEINTPAMWQWDVFLDLMRHIKKLPFNGLIVHQQSLLALLAKPSPRCPRSTVEHMLLARNNALQYLQKVGQYCEENHLQLWLQGEATPDNHELRRKFPEYFLSTDSDNEAAFLNLFFGETLPEILSHLPTVRGLRLSLSTPAVHRTEWETALQCLYQNLRLQGRQLVLRDYQDKEWPRQQLKMALDALPHDVRASMKATELDYRPGFANNPNLTSLAGYRKWVEFDLWGIEYGWALLPCCLLDELQKRLHWASQNLGDELEAITARINWEWLPNNPLLGAVNELNLFGLSRLIRTPTVSSQAIFTEWLAPHCVHPLPQQEIDDLFAIYTSSYDWICKTSSLLGRLLQRHSQPPFDFEQALQLLHMDTRSANWSQSFQPLMPPDDEVVGEQQMQLIALEKQKSRFLAEYLRTQVNKKLPAMALTDTFKQTLIDTWERAFWYTRAFSHITEAFALRLWIHKYGEHPEQQQKLLISLQKLNQFITELETWFATTGEHHPYTFKLLLDPQRIQHLAMSLTCDASAPLRLK</sequence>
<gene>
    <name evidence="1" type="ORF">ERS008476_03517</name>
</gene>
<dbReference type="SUPFAM" id="SSF51445">
    <property type="entry name" value="(Trans)glycosidases"/>
    <property type="match status" value="1"/>
</dbReference>
<proteinExistence type="predicted"/>
<dbReference type="RefSeq" id="WP_053010121.1">
    <property type="nucleotide sequence ID" value="NZ_CWJI01000014.1"/>
</dbReference>
<dbReference type="EMBL" id="CWJI01000014">
    <property type="protein sequence ID" value="CRY56473.1"/>
    <property type="molecule type" value="Genomic_DNA"/>
</dbReference>